<evidence type="ECO:0000313" key="3">
    <source>
        <dbReference type="EMBL" id="QSQ14439.1"/>
    </source>
</evidence>
<protein>
    <recommendedName>
        <fullName evidence="5">Lipoprotein</fullName>
    </recommendedName>
</protein>
<dbReference type="Proteomes" id="UP000663090">
    <property type="component" value="Chromosome"/>
</dbReference>
<feature type="compositionally biased region" description="Pro residues" evidence="1">
    <location>
        <begin position="33"/>
        <end position="48"/>
    </location>
</feature>
<evidence type="ECO:0000313" key="4">
    <source>
        <dbReference type="Proteomes" id="UP000663090"/>
    </source>
</evidence>
<evidence type="ECO:0008006" key="5">
    <source>
        <dbReference type="Google" id="ProtNLM"/>
    </source>
</evidence>
<evidence type="ECO:0000256" key="2">
    <source>
        <dbReference type="SAM" id="SignalP"/>
    </source>
</evidence>
<organism evidence="3 4">
    <name type="scientific">Myxococcus landrumensis</name>
    <dbReference type="NCBI Taxonomy" id="2813577"/>
    <lineage>
        <taxon>Bacteria</taxon>
        <taxon>Pseudomonadati</taxon>
        <taxon>Myxococcota</taxon>
        <taxon>Myxococcia</taxon>
        <taxon>Myxococcales</taxon>
        <taxon>Cystobacterineae</taxon>
        <taxon>Myxococcaceae</taxon>
        <taxon>Myxococcus</taxon>
    </lineage>
</organism>
<dbReference type="PROSITE" id="PS51257">
    <property type="entry name" value="PROKAR_LIPOPROTEIN"/>
    <property type="match status" value="1"/>
</dbReference>
<feature type="chain" id="PRO_5046995395" description="Lipoprotein" evidence="2">
    <location>
        <begin position="19"/>
        <end position="194"/>
    </location>
</feature>
<dbReference type="EMBL" id="CP071091">
    <property type="protein sequence ID" value="QSQ14439.1"/>
    <property type="molecule type" value="Genomic_DNA"/>
</dbReference>
<evidence type="ECO:0000256" key="1">
    <source>
        <dbReference type="SAM" id="MobiDB-lite"/>
    </source>
</evidence>
<dbReference type="RefSeq" id="WP_206716217.1">
    <property type="nucleotide sequence ID" value="NZ_CP071091.1"/>
</dbReference>
<gene>
    <name evidence="3" type="ORF">JY572_40130</name>
</gene>
<proteinExistence type="predicted"/>
<keyword evidence="2" id="KW-0732">Signal</keyword>
<feature type="signal peptide" evidence="2">
    <location>
        <begin position="1"/>
        <end position="18"/>
    </location>
</feature>
<accession>A0ABX7N7N0</accession>
<feature type="region of interest" description="Disordered" evidence="1">
    <location>
        <begin position="27"/>
        <end position="55"/>
    </location>
</feature>
<sequence length="194" mass="20727">MKKQWMMSLFGASALALALTACGSADKLHGPEAEPPPAPDVTSPPPGPDTHGEPPAERRFELRMRGVGAEGFTSMRLPISRVSVTTLEGKLLPVQQRASVLELATAGHSPLLAHFDVPADLERVRITVYFADLGEFDRHGKHEKLDARGAPLSFEAKVSDLAVRGRAVLALDVARSVVPFASSSVVLPSGNLQY</sequence>
<name>A0ABX7N7N0_9BACT</name>
<keyword evidence="4" id="KW-1185">Reference proteome</keyword>
<reference evidence="3 4" key="1">
    <citation type="submission" date="2021-02" db="EMBL/GenBank/DDBJ databases">
        <title>De Novo genome assembly of isolated myxobacteria.</title>
        <authorList>
            <person name="Stevens D.C."/>
        </authorList>
    </citation>
    <scope>NUCLEOTIDE SEQUENCE [LARGE SCALE GENOMIC DNA]</scope>
    <source>
        <strain evidence="3 4">SCHIC003</strain>
    </source>
</reference>